<comment type="caution">
    <text evidence="8">The sequence shown here is derived from an EMBL/GenBank/DDBJ whole genome shotgun (WGS) entry which is preliminary data.</text>
</comment>
<comment type="cofactor">
    <cofactor evidence="7">
        <name>Mg(2+)</name>
        <dbReference type="ChEBI" id="CHEBI:18420"/>
    </cofactor>
    <text evidence="7">Binds 1 Mg(2+) ion per subunit.</text>
</comment>
<evidence type="ECO:0000313" key="9">
    <source>
        <dbReference type="Proteomes" id="UP000535491"/>
    </source>
</evidence>
<dbReference type="Gene3D" id="3.40.50.300">
    <property type="entry name" value="P-loop containing nucleotide triphosphate hydrolases"/>
    <property type="match status" value="1"/>
</dbReference>
<feature type="binding site" evidence="7">
    <location>
        <position position="37"/>
    </location>
    <ligand>
        <name>substrate</name>
    </ligand>
</feature>
<comment type="catalytic activity">
    <reaction evidence="7">
        <text>shikimate + ATP = 3-phosphoshikimate + ADP + H(+)</text>
        <dbReference type="Rhea" id="RHEA:13121"/>
        <dbReference type="ChEBI" id="CHEBI:15378"/>
        <dbReference type="ChEBI" id="CHEBI:30616"/>
        <dbReference type="ChEBI" id="CHEBI:36208"/>
        <dbReference type="ChEBI" id="CHEBI:145989"/>
        <dbReference type="ChEBI" id="CHEBI:456216"/>
        <dbReference type="EC" id="2.7.1.71"/>
    </reaction>
</comment>
<feature type="binding site" evidence="7">
    <location>
        <position position="121"/>
    </location>
    <ligand>
        <name>ATP</name>
        <dbReference type="ChEBI" id="CHEBI:30616"/>
    </ligand>
</feature>
<feature type="binding site" evidence="7">
    <location>
        <begin position="15"/>
        <end position="20"/>
    </location>
    <ligand>
        <name>ATP</name>
        <dbReference type="ChEBI" id="CHEBI:30616"/>
    </ligand>
</feature>
<dbReference type="GO" id="GO:0009423">
    <property type="term" value="P:chorismate biosynthetic process"/>
    <property type="evidence" value="ECO:0007669"/>
    <property type="project" value="UniProtKB-UniRule"/>
</dbReference>
<feature type="binding site" evidence="7">
    <location>
        <position position="61"/>
    </location>
    <ligand>
        <name>substrate</name>
    </ligand>
</feature>
<organism evidence="8 9">
    <name type="scientific">Paenactinomyces guangxiensis</name>
    <dbReference type="NCBI Taxonomy" id="1490290"/>
    <lineage>
        <taxon>Bacteria</taxon>
        <taxon>Bacillati</taxon>
        <taxon>Bacillota</taxon>
        <taxon>Bacilli</taxon>
        <taxon>Bacillales</taxon>
        <taxon>Thermoactinomycetaceae</taxon>
        <taxon>Paenactinomyces</taxon>
    </lineage>
</organism>
<comment type="caution">
    <text evidence="7">Lacks conserved residue(s) required for the propagation of feature annotation.</text>
</comment>
<reference evidence="8 9" key="1">
    <citation type="submission" date="2020-07" db="EMBL/GenBank/DDBJ databases">
        <authorList>
            <person name="Feng H."/>
        </authorList>
    </citation>
    <scope>NUCLEOTIDE SEQUENCE [LARGE SCALE GENOMIC DNA]</scope>
    <source>
        <strain evidence="9">s-10</strain>
    </source>
</reference>
<dbReference type="InterPro" id="IPR000623">
    <property type="entry name" value="Shikimate_kinase/TSH1"/>
</dbReference>
<evidence type="ECO:0000313" key="8">
    <source>
        <dbReference type="EMBL" id="MBA4493274.1"/>
    </source>
</evidence>
<proteinExistence type="inferred from homology"/>
<evidence type="ECO:0000256" key="3">
    <source>
        <dbReference type="ARBA" id="ARBA00022741"/>
    </source>
</evidence>
<keyword evidence="2 7" id="KW-0808">Transferase</keyword>
<dbReference type="CDD" id="cd00464">
    <property type="entry name" value="SK"/>
    <property type="match status" value="1"/>
</dbReference>
<evidence type="ECO:0000256" key="2">
    <source>
        <dbReference type="ARBA" id="ARBA00022679"/>
    </source>
</evidence>
<dbReference type="GO" id="GO:0000287">
    <property type="term" value="F:magnesium ion binding"/>
    <property type="evidence" value="ECO:0007669"/>
    <property type="project" value="UniProtKB-UniRule"/>
</dbReference>
<gene>
    <name evidence="7" type="primary">aroK</name>
    <name evidence="8" type="ORF">H1191_02975</name>
</gene>
<comment type="pathway">
    <text evidence="7">Metabolic intermediate biosynthesis; chorismate biosynthesis; chorismate from D-erythrose 4-phosphate and phosphoenolpyruvate: step 5/7.</text>
</comment>
<keyword evidence="3 7" id="KW-0547">Nucleotide-binding</keyword>
<keyword evidence="6 7" id="KW-0057">Aromatic amino acid biosynthesis</keyword>
<dbReference type="Pfam" id="PF01202">
    <property type="entry name" value="SKI"/>
    <property type="match status" value="1"/>
</dbReference>
<dbReference type="EMBL" id="JACEIQ010000001">
    <property type="protein sequence ID" value="MBA4493274.1"/>
    <property type="molecule type" value="Genomic_DNA"/>
</dbReference>
<dbReference type="SUPFAM" id="SSF52540">
    <property type="entry name" value="P-loop containing nucleoside triphosphate hydrolases"/>
    <property type="match status" value="1"/>
</dbReference>
<keyword evidence="7" id="KW-0460">Magnesium</keyword>
<dbReference type="GO" id="GO:0004765">
    <property type="term" value="F:shikimate kinase activity"/>
    <property type="evidence" value="ECO:0007669"/>
    <property type="project" value="UniProtKB-UniRule"/>
</dbReference>
<evidence type="ECO:0000256" key="5">
    <source>
        <dbReference type="ARBA" id="ARBA00022840"/>
    </source>
</evidence>
<dbReference type="GO" id="GO:0005829">
    <property type="term" value="C:cytosol"/>
    <property type="evidence" value="ECO:0007669"/>
    <property type="project" value="TreeGrafter"/>
</dbReference>
<dbReference type="EC" id="2.7.1.71" evidence="7"/>
<sequence length="173" mass="19832">METAKKHLIIIGFMGTGKTTAGQQLAAQINLPWVDTDQQIEQKWGFSVAEYFQRYGEASFREQETDVLQQLLSGPPSLITTGGGIVLKPENRAMMKEQGWVIHLYATPEEIIRRLSANRDRPLLQGDIRQKVRQLFRERDGKYDFADCTINTTSCSPDDVVEKILSFWQRRQV</sequence>
<dbReference type="InterPro" id="IPR031322">
    <property type="entry name" value="Shikimate/glucono_kinase"/>
</dbReference>
<protein>
    <recommendedName>
        <fullName evidence="7">Shikimate kinase</fullName>
        <shortName evidence="7">SK</shortName>
        <ecNumber evidence="7">2.7.1.71</ecNumber>
    </recommendedName>
</protein>
<dbReference type="RefSeq" id="WP_181750471.1">
    <property type="nucleotide sequence ID" value="NZ_JACEIQ010000001.1"/>
</dbReference>
<evidence type="ECO:0000256" key="6">
    <source>
        <dbReference type="ARBA" id="ARBA00023141"/>
    </source>
</evidence>
<dbReference type="GO" id="GO:0009073">
    <property type="term" value="P:aromatic amino acid family biosynthetic process"/>
    <property type="evidence" value="ECO:0007669"/>
    <property type="project" value="UniProtKB-KW"/>
</dbReference>
<dbReference type="AlphaFoldDB" id="A0A7W1WP02"/>
<dbReference type="PANTHER" id="PTHR21087">
    <property type="entry name" value="SHIKIMATE KINASE"/>
    <property type="match status" value="1"/>
</dbReference>
<keyword evidence="7" id="KW-0479">Metal-binding</keyword>
<comment type="similarity">
    <text evidence="7">Belongs to the shikimate kinase family.</text>
</comment>
<dbReference type="GO" id="GO:0005524">
    <property type="term" value="F:ATP binding"/>
    <property type="evidence" value="ECO:0007669"/>
    <property type="project" value="UniProtKB-UniRule"/>
</dbReference>
<feature type="binding site" evidence="7">
    <location>
        <position position="19"/>
    </location>
    <ligand>
        <name>Mg(2+)</name>
        <dbReference type="ChEBI" id="CHEBI:18420"/>
    </ligand>
</feature>
<dbReference type="Proteomes" id="UP000535491">
    <property type="component" value="Unassembled WGS sequence"/>
</dbReference>
<name>A0A7W1WP02_9BACL</name>
<comment type="function">
    <text evidence="7">Catalyzes the specific phosphorylation of the 3-hydroxyl group of shikimic acid using ATP as a cosubstrate.</text>
</comment>
<feature type="binding site" evidence="7">
    <location>
        <position position="83"/>
    </location>
    <ligand>
        <name>substrate</name>
    </ligand>
</feature>
<dbReference type="PANTHER" id="PTHR21087:SF16">
    <property type="entry name" value="SHIKIMATE KINASE 1, CHLOROPLASTIC"/>
    <property type="match status" value="1"/>
</dbReference>
<keyword evidence="4 7" id="KW-0418">Kinase</keyword>
<keyword evidence="1 7" id="KW-0028">Amino-acid biosynthesis</keyword>
<feature type="binding site" evidence="7">
    <location>
        <position position="139"/>
    </location>
    <ligand>
        <name>substrate</name>
    </ligand>
</feature>
<dbReference type="GO" id="GO:0008652">
    <property type="term" value="P:amino acid biosynthetic process"/>
    <property type="evidence" value="ECO:0007669"/>
    <property type="project" value="UniProtKB-KW"/>
</dbReference>
<dbReference type="HAMAP" id="MF_00109">
    <property type="entry name" value="Shikimate_kinase"/>
    <property type="match status" value="1"/>
</dbReference>
<evidence type="ECO:0000256" key="4">
    <source>
        <dbReference type="ARBA" id="ARBA00022777"/>
    </source>
</evidence>
<dbReference type="InterPro" id="IPR027417">
    <property type="entry name" value="P-loop_NTPase"/>
</dbReference>
<comment type="subunit">
    <text evidence="7">Monomer.</text>
</comment>
<evidence type="ECO:0000256" key="1">
    <source>
        <dbReference type="ARBA" id="ARBA00022605"/>
    </source>
</evidence>
<comment type="subcellular location">
    <subcellularLocation>
        <location evidence="7">Cytoplasm</location>
    </subcellularLocation>
</comment>
<keyword evidence="5 7" id="KW-0067">ATP-binding</keyword>
<dbReference type="UniPathway" id="UPA00053">
    <property type="reaction ID" value="UER00088"/>
</dbReference>
<dbReference type="PRINTS" id="PR01100">
    <property type="entry name" value="SHIKIMTKNASE"/>
</dbReference>
<accession>A0A7W1WP02</accession>
<evidence type="ECO:0000256" key="7">
    <source>
        <dbReference type="HAMAP-Rule" id="MF_00109"/>
    </source>
</evidence>
<keyword evidence="7" id="KW-0963">Cytoplasm</keyword>
<keyword evidence="9" id="KW-1185">Reference proteome</keyword>